<keyword evidence="6" id="KW-0812">Transmembrane</keyword>
<accession>A0A1W6SQN8</accession>
<keyword evidence="2" id="KW-0813">Transport</keyword>
<keyword evidence="3" id="KW-0732">Signal</keyword>
<evidence type="ECO:0000259" key="9">
    <source>
        <dbReference type="Pfam" id="PF25975"/>
    </source>
</evidence>
<dbReference type="GO" id="GO:0016020">
    <property type="term" value="C:membrane"/>
    <property type="evidence" value="ECO:0007669"/>
    <property type="project" value="InterPro"/>
</dbReference>
<dbReference type="RefSeq" id="WP_004177759.1">
    <property type="nucleotide sequence ID" value="NZ_CP021106.3"/>
</dbReference>
<evidence type="ECO:0000256" key="1">
    <source>
        <dbReference type="ARBA" id="ARBA00009477"/>
    </source>
</evidence>
<dbReference type="InterPro" id="IPR021647">
    <property type="entry name" value="CusF_Ec"/>
</dbReference>
<dbReference type="EMBL" id="CP021106">
    <property type="protein sequence ID" value="ARO88130.1"/>
    <property type="molecule type" value="Genomic_DNA"/>
</dbReference>
<dbReference type="GO" id="GO:0015679">
    <property type="term" value="P:plasma membrane copper ion transport"/>
    <property type="evidence" value="ECO:0007669"/>
    <property type="project" value="TreeGrafter"/>
</dbReference>
<dbReference type="InterPro" id="IPR042230">
    <property type="entry name" value="CusF_sf"/>
</dbReference>
<evidence type="ECO:0000256" key="6">
    <source>
        <dbReference type="SAM" id="Phobius"/>
    </source>
</evidence>
<evidence type="ECO:0000259" key="8">
    <source>
        <dbReference type="Pfam" id="PF25954"/>
    </source>
</evidence>
<dbReference type="NCBIfam" id="TIGR01730">
    <property type="entry name" value="RND_mfp"/>
    <property type="match status" value="1"/>
</dbReference>
<sequence length="546" mass="59391">MKTITKLITVIVLAVAAVAAGYWWGSAKSPSSIPASPSLSEASTPQDAKQGETKGRILYYRNPMGQPDTSPMPKKDPMGMDYLPVYEGEESPSGVPVVVTISTEKVQKLGVKTEIATLRELIRTVRAVATVQVDERRLYTVTPKFEGWIQQLYVNTTGQAVRKGDALMDVYSPELDTAQHEYLIARRGLQSVEDGGPEVLSSMQHLAESALQRLRNWDISETDLRALRQEGKVSHHVTLRSPASGVVLEKPAIQGKRFMPGEVLYQIADLSQIWMLADVFEQDLGMVHRGQSATIRIDTYPDKIFSGRVTFIYPTVTAETRTARVRIELPNDQGLLKPAMYGRVEFASSHSKDKVLAVPDSAVLDTGTRRLVLVALGEGRFEPRTVEPGMHADGYVEVLGGLAAGEAVVVSANFLIDAESNLKAALGSFGHNVPDPTPDKDESRSGTSASAPARHRGDGSIEAIDWAHATVTIAHGPIASLKWPAMTMDFRAREPALLRSLKPGQKVAFEMAEEPDGEYVIVRIHPIQPSSGSPVTRPASNPHGGH</sequence>
<reference evidence="10 11" key="1">
    <citation type="journal article" date="2015" name="Int. J. Syst. Evol. Microbiol.">
        <title>Nitrosospira lacus sp. nov., a psychrotolerant, ammonia-oxidizing bacterium from sandy lake sediment.</title>
        <authorList>
            <person name="Urakawa H."/>
            <person name="Garcia J.C."/>
            <person name="Nielsen J.L."/>
            <person name="Le V.Q."/>
            <person name="Kozlowski J.A."/>
            <person name="Stein L.Y."/>
            <person name="Lim C.K."/>
            <person name="Pommerening-Roser A."/>
            <person name="Martens-Habbena W."/>
            <person name="Stahl D.A."/>
            <person name="Klotz M.G."/>
        </authorList>
    </citation>
    <scope>NUCLEOTIDE SEQUENCE [LARGE SCALE GENOMIC DNA]</scope>
    <source>
        <strain evidence="10 11">APG3</strain>
    </source>
</reference>
<proteinExistence type="inferred from homology"/>
<dbReference type="FunFam" id="2.40.30.170:FF:000010">
    <property type="entry name" value="Efflux RND transporter periplasmic adaptor subunit"/>
    <property type="match status" value="1"/>
</dbReference>
<keyword evidence="11" id="KW-1185">Reference proteome</keyword>
<keyword evidence="6" id="KW-1133">Transmembrane helix</keyword>
<dbReference type="PANTHER" id="PTHR30097:SF15">
    <property type="entry name" value="CATION EFFLUX SYSTEM PROTEIN CUSB"/>
    <property type="match status" value="1"/>
</dbReference>
<keyword evidence="6" id="KW-0472">Membrane</keyword>
<gene>
    <name evidence="10" type="ORF">EBAPG3_010285</name>
</gene>
<dbReference type="Gene3D" id="2.40.50.320">
    <property type="entry name" value="Copper binding periplasmic protein CusF"/>
    <property type="match status" value="1"/>
</dbReference>
<dbReference type="InterPro" id="IPR058790">
    <property type="entry name" value="BSH_CusB"/>
</dbReference>
<dbReference type="GO" id="GO:0060003">
    <property type="term" value="P:copper ion export"/>
    <property type="evidence" value="ECO:0007669"/>
    <property type="project" value="TreeGrafter"/>
</dbReference>
<feature type="domain" description="CusB-like barrel-sandwich hybrid" evidence="7">
    <location>
        <begin position="140"/>
        <end position="268"/>
    </location>
</feature>
<feature type="region of interest" description="Disordered" evidence="5">
    <location>
        <begin position="527"/>
        <end position="546"/>
    </location>
</feature>
<name>A0A1W6SQN8_9PROT</name>
<dbReference type="InterPro" id="IPR006143">
    <property type="entry name" value="RND_pump_MFP"/>
</dbReference>
<dbReference type="Gene3D" id="2.40.30.170">
    <property type="match status" value="1"/>
</dbReference>
<dbReference type="InterPro" id="IPR058649">
    <property type="entry name" value="CzcB_C"/>
</dbReference>
<dbReference type="eggNOG" id="COG0845">
    <property type="taxonomic scope" value="Bacteria"/>
</dbReference>
<dbReference type="Pfam" id="PF25954">
    <property type="entry name" value="Beta-barrel_RND_2"/>
    <property type="match status" value="1"/>
</dbReference>
<dbReference type="Pfam" id="PF11604">
    <property type="entry name" value="CusF_Ec"/>
    <property type="match status" value="1"/>
</dbReference>
<dbReference type="GO" id="GO:0022857">
    <property type="term" value="F:transmembrane transporter activity"/>
    <property type="evidence" value="ECO:0007669"/>
    <property type="project" value="InterPro"/>
</dbReference>
<dbReference type="PANTHER" id="PTHR30097">
    <property type="entry name" value="CATION EFFLUX SYSTEM PROTEIN CUSB"/>
    <property type="match status" value="1"/>
</dbReference>
<dbReference type="GO" id="GO:0046914">
    <property type="term" value="F:transition metal ion binding"/>
    <property type="evidence" value="ECO:0007669"/>
    <property type="project" value="TreeGrafter"/>
</dbReference>
<dbReference type="Pfam" id="PF25975">
    <property type="entry name" value="CzcB_C"/>
    <property type="match status" value="1"/>
</dbReference>
<dbReference type="KEGG" id="nlc:EBAPG3_010285"/>
<evidence type="ECO:0000256" key="3">
    <source>
        <dbReference type="ARBA" id="ARBA00022729"/>
    </source>
</evidence>
<dbReference type="InterPro" id="IPR058792">
    <property type="entry name" value="Beta-barrel_RND_2"/>
</dbReference>
<evidence type="ECO:0000313" key="10">
    <source>
        <dbReference type="EMBL" id="ARO88130.1"/>
    </source>
</evidence>
<feature type="compositionally biased region" description="Low complexity" evidence="5">
    <location>
        <begin position="34"/>
        <end position="43"/>
    </location>
</feature>
<dbReference type="GO" id="GO:0030288">
    <property type="term" value="C:outer membrane-bounded periplasmic space"/>
    <property type="evidence" value="ECO:0007669"/>
    <property type="project" value="TreeGrafter"/>
</dbReference>
<evidence type="ECO:0000256" key="2">
    <source>
        <dbReference type="ARBA" id="ARBA00022448"/>
    </source>
</evidence>
<comment type="similarity">
    <text evidence="1">Belongs to the membrane fusion protein (MFP) (TC 8.A.1) family.</text>
</comment>
<evidence type="ECO:0000256" key="4">
    <source>
        <dbReference type="ARBA" id="ARBA00023065"/>
    </source>
</evidence>
<dbReference type="FunFam" id="2.40.420.20:FF:000003">
    <property type="entry name" value="Cation efflux system protein cusB"/>
    <property type="match status" value="1"/>
</dbReference>
<organism evidence="10 11">
    <name type="scientific">Nitrosospira lacus</name>
    <dbReference type="NCBI Taxonomy" id="1288494"/>
    <lineage>
        <taxon>Bacteria</taxon>
        <taxon>Pseudomonadati</taxon>
        <taxon>Pseudomonadota</taxon>
        <taxon>Betaproteobacteria</taxon>
        <taxon>Nitrosomonadales</taxon>
        <taxon>Nitrosomonadaceae</taxon>
        <taxon>Nitrosospira</taxon>
    </lineage>
</organism>
<dbReference type="InterPro" id="IPR051909">
    <property type="entry name" value="MFP_Cation_Efflux"/>
</dbReference>
<dbReference type="AlphaFoldDB" id="A0A1W6SQN8"/>
<dbReference type="SUPFAM" id="SSF111369">
    <property type="entry name" value="HlyD-like secretion proteins"/>
    <property type="match status" value="1"/>
</dbReference>
<feature type="domain" description="CusB-like beta-barrel" evidence="8">
    <location>
        <begin position="272"/>
        <end position="349"/>
    </location>
</feature>
<feature type="region of interest" description="Disordered" evidence="5">
    <location>
        <begin position="34"/>
        <end position="53"/>
    </location>
</feature>
<keyword evidence="4" id="KW-0406">Ion transport</keyword>
<feature type="domain" description="CzcB-like C-terminal circularly permuted SH3-like" evidence="9">
    <location>
        <begin position="356"/>
        <end position="416"/>
    </location>
</feature>
<dbReference type="Gene3D" id="2.40.420.20">
    <property type="match status" value="1"/>
</dbReference>
<protein>
    <submittedName>
        <fullName evidence="10">Efflux transporter periplasmic adaptor subunit</fullName>
    </submittedName>
</protein>
<dbReference type="OrthoDB" id="9806939at2"/>
<feature type="region of interest" description="Disordered" evidence="5">
    <location>
        <begin position="429"/>
        <end position="459"/>
    </location>
</feature>
<evidence type="ECO:0000259" key="7">
    <source>
        <dbReference type="Pfam" id="PF25919"/>
    </source>
</evidence>
<evidence type="ECO:0000256" key="5">
    <source>
        <dbReference type="SAM" id="MobiDB-lite"/>
    </source>
</evidence>
<dbReference type="eggNOG" id="COG5569">
    <property type="taxonomic scope" value="Bacteria"/>
</dbReference>
<dbReference type="Proteomes" id="UP000012179">
    <property type="component" value="Chromosome"/>
</dbReference>
<evidence type="ECO:0000313" key="11">
    <source>
        <dbReference type="Proteomes" id="UP000012179"/>
    </source>
</evidence>
<dbReference type="Pfam" id="PF25919">
    <property type="entry name" value="BSH_CusB"/>
    <property type="match status" value="1"/>
</dbReference>
<feature type="transmembrane region" description="Helical" evidence="6">
    <location>
        <begin position="7"/>
        <end position="25"/>
    </location>
</feature>